<dbReference type="AlphaFoldDB" id="A0A5E4MUS4"/>
<feature type="non-terminal residue" evidence="2">
    <location>
        <position position="227"/>
    </location>
</feature>
<proteinExistence type="predicted"/>
<protein>
    <submittedName>
        <fullName evidence="2">Uncharacterized protein</fullName>
    </submittedName>
</protein>
<keyword evidence="3" id="KW-1185">Reference proteome</keyword>
<evidence type="ECO:0000256" key="1">
    <source>
        <dbReference type="SAM" id="MobiDB-lite"/>
    </source>
</evidence>
<reference evidence="2 3" key="1">
    <citation type="submission" date="2019-08" db="EMBL/GenBank/DDBJ databases">
        <authorList>
            <person name="Alioto T."/>
            <person name="Alioto T."/>
            <person name="Gomez Garrido J."/>
        </authorList>
    </citation>
    <scope>NUCLEOTIDE SEQUENCE [LARGE SCALE GENOMIC DNA]</scope>
</reference>
<feature type="non-terminal residue" evidence="2">
    <location>
        <position position="1"/>
    </location>
</feature>
<evidence type="ECO:0000313" key="3">
    <source>
        <dbReference type="Proteomes" id="UP000325440"/>
    </source>
</evidence>
<dbReference type="Proteomes" id="UP000325440">
    <property type="component" value="Unassembled WGS sequence"/>
</dbReference>
<accession>A0A5E4MUS4</accession>
<name>A0A5E4MUS4_9HEMI</name>
<organism evidence="2 3">
    <name type="scientific">Cinara cedri</name>
    <dbReference type="NCBI Taxonomy" id="506608"/>
    <lineage>
        <taxon>Eukaryota</taxon>
        <taxon>Metazoa</taxon>
        <taxon>Ecdysozoa</taxon>
        <taxon>Arthropoda</taxon>
        <taxon>Hexapoda</taxon>
        <taxon>Insecta</taxon>
        <taxon>Pterygota</taxon>
        <taxon>Neoptera</taxon>
        <taxon>Paraneoptera</taxon>
        <taxon>Hemiptera</taxon>
        <taxon>Sternorrhyncha</taxon>
        <taxon>Aphidomorpha</taxon>
        <taxon>Aphidoidea</taxon>
        <taxon>Aphididae</taxon>
        <taxon>Lachninae</taxon>
        <taxon>Cinara</taxon>
    </lineage>
</organism>
<feature type="region of interest" description="Disordered" evidence="1">
    <location>
        <begin position="189"/>
        <end position="209"/>
    </location>
</feature>
<dbReference type="EMBL" id="CABPRJ010001236">
    <property type="protein sequence ID" value="VVC35277.1"/>
    <property type="molecule type" value="Genomic_DNA"/>
</dbReference>
<gene>
    <name evidence="2" type="ORF">CINCED_3A001950</name>
</gene>
<sequence>DNYINDKRKKCIQSHRKEVVFNGGKSKDFIRRYDEGASSSKADFLPQSSKDSNILTTKSIWSSIPSENINNPCSVLANSSDLTYSEHGMENKTTLVAKLNDFWKLNKEKNDSECNRTHVQVTKLPDDRSLELKESSSSMPNIFRRKFYRASELTASHATEKVSLCFKLNIIKLPNSIKFEIRTHEQLTNPPDERSLALKESSSSMPNIFRRKFHRASELTASHATEK</sequence>
<evidence type="ECO:0000313" key="2">
    <source>
        <dbReference type="EMBL" id="VVC35277.1"/>
    </source>
</evidence>